<comment type="caution">
    <text evidence="1">The sequence shown here is derived from an EMBL/GenBank/DDBJ whole genome shotgun (WGS) entry which is preliminary data.</text>
</comment>
<dbReference type="EMBL" id="BKAM01000075">
    <property type="protein sequence ID" value="GEP73419.1"/>
    <property type="molecule type" value="Genomic_DNA"/>
</dbReference>
<sequence>MVIRIQSVNHMNAFLLPNNIQPKAAQYKVFQADDGVILFIPVKDISE</sequence>
<evidence type="ECO:0000313" key="2">
    <source>
        <dbReference type="Proteomes" id="UP000321569"/>
    </source>
</evidence>
<gene>
    <name evidence="1" type="ORF">LRA02_22870</name>
</gene>
<evidence type="ECO:0008006" key="3">
    <source>
        <dbReference type="Google" id="ProtNLM"/>
    </source>
</evidence>
<organism evidence="1 2">
    <name type="scientific">Lentilactobacillus rapi</name>
    <dbReference type="NCBI Taxonomy" id="481723"/>
    <lineage>
        <taxon>Bacteria</taxon>
        <taxon>Bacillati</taxon>
        <taxon>Bacillota</taxon>
        <taxon>Bacilli</taxon>
        <taxon>Lactobacillales</taxon>
        <taxon>Lactobacillaceae</taxon>
        <taxon>Lentilactobacillus</taxon>
    </lineage>
</organism>
<protein>
    <recommendedName>
        <fullName evidence="3">AbrB family transcriptional regulator</fullName>
    </recommendedName>
</protein>
<dbReference type="RefSeq" id="WP_156404073.1">
    <property type="nucleotide sequence ID" value="NZ_BKAM01000075.1"/>
</dbReference>
<reference evidence="1 2" key="1">
    <citation type="submission" date="2019-07" db="EMBL/GenBank/DDBJ databases">
        <title>Whole genome shotgun sequence of Lactobacillus rapi NBRC 109618.</title>
        <authorList>
            <person name="Hosoyama A."/>
            <person name="Uohara A."/>
            <person name="Ohji S."/>
            <person name="Ichikawa N."/>
        </authorList>
    </citation>
    <scope>NUCLEOTIDE SEQUENCE [LARGE SCALE GENOMIC DNA]</scope>
    <source>
        <strain evidence="1 2">NBRC 109618</strain>
    </source>
</reference>
<dbReference type="Proteomes" id="UP000321569">
    <property type="component" value="Unassembled WGS sequence"/>
</dbReference>
<name>A0A512PQD1_9LACO</name>
<dbReference type="AlphaFoldDB" id="A0A512PQD1"/>
<evidence type="ECO:0000313" key="1">
    <source>
        <dbReference type="EMBL" id="GEP73419.1"/>
    </source>
</evidence>
<accession>A0A512PQD1</accession>
<proteinExistence type="predicted"/>